<dbReference type="Pfam" id="PF02518">
    <property type="entry name" value="HATPase_c"/>
    <property type="match status" value="1"/>
</dbReference>
<feature type="repeat" description="TPR" evidence="9">
    <location>
        <begin position="181"/>
        <end position="214"/>
    </location>
</feature>
<name>A0A7G9L7S4_9FLAO</name>
<keyword evidence="6 14" id="KW-0418">Kinase</keyword>
<dbReference type="RefSeq" id="WP_187481597.1">
    <property type="nucleotide sequence ID" value="NZ_CP060695.1"/>
</dbReference>
<dbReference type="EMBL" id="CP060695">
    <property type="protein sequence ID" value="QNM84673.1"/>
    <property type="molecule type" value="Genomic_DNA"/>
</dbReference>
<dbReference type="SMART" id="SM00028">
    <property type="entry name" value="TPR"/>
    <property type="match status" value="7"/>
</dbReference>
<evidence type="ECO:0000256" key="1">
    <source>
        <dbReference type="ARBA" id="ARBA00000085"/>
    </source>
</evidence>
<keyword evidence="8" id="KW-0902">Two-component regulatory system</keyword>
<dbReference type="GO" id="GO:0016020">
    <property type="term" value="C:membrane"/>
    <property type="evidence" value="ECO:0007669"/>
    <property type="project" value="InterPro"/>
</dbReference>
<evidence type="ECO:0000256" key="11">
    <source>
        <dbReference type="SAM" id="Phobius"/>
    </source>
</evidence>
<evidence type="ECO:0000256" key="6">
    <source>
        <dbReference type="ARBA" id="ARBA00022777"/>
    </source>
</evidence>
<dbReference type="KEGG" id="ppec:H9W90_10740"/>
<keyword evidence="12" id="KW-0732">Signal</keyword>
<evidence type="ECO:0000256" key="10">
    <source>
        <dbReference type="SAM" id="Coils"/>
    </source>
</evidence>
<dbReference type="GO" id="GO:0000155">
    <property type="term" value="F:phosphorelay sensor kinase activity"/>
    <property type="evidence" value="ECO:0007669"/>
    <property type="project" value="InterPro"/>
</dbReference>
<dbReference type="GO" id="GO:0046983">
    <property type="term" value="F:protein dimerization activity"/>
    <property type="evidence" value="ECO:0007669"/>
    <property type="project" value="InterPro"/>
</dbReference>
<dbReference type="Gene3D" id="1.20.5.1930">
    <property type="match status" value="1"/>
</dbReference>
<keyword evidence="3" id="KW-0597">Phosphoprotein</keyword>
<feature type="signal peptide" evidence="12">
    <location>
        <begin position="1"/>
        <end position="22"/>
    </location>
</feature>
<evidence type="ECO:0000259" key="13">
    <source>
        <dbReference type="PROSITE" id="PS50109"/>
    </source>
</evidence>
<dbReference type="InterPro" id="IPR036890">
    <property type="entry name" value="HATPase_C_sf"/>
</dbReference>
<organism evidence="14 15">
    <name type="scientific">Polaribacter pectinis</name>
    <dbReference type="NCBI Taxonomy" id="2738844"/>
    <lineage>
        <taxon>Bacteria</taxon>
        <taxon>Pseudomonadati</taxon>
        <taxon>Bacteroidota</taxon>
        <taxon>Flavobacteriia</taxon>
        <taxon>Flavobacteriales</taxon>
        <taxon>Flavobacteriaceae</taxon>
    </lineage>
</organism>
<keyword evidence="11" id="KW-0812">Transmembrane</keyword>
<keyword evidence="10" id="KW-0175">Coiled coil</keyword>
<evidence type="ECO:0000256" key="12">
    <source>
        <dbReference type="SAM" id="SignalP"/>
    </source>
</evidence>
<sequence>MKFTIKSFFLIAFLLKAFLSFSQDVLTLNNEAMSSYKLNQKEAIETLKKALKIAKKSTDSLNIGRTKNNLAIVYRDLGQYKKSKELSNEALIMVKEDLIKASIYNNIGACNRKLGLYEEAISSYFKSLIIYEAKKELAKTATVNNNIAVVYSYLNLNVKSLEYHNKARIVFEELKDFKGISQSYNNAAIIYANEGDLEKSLKYFKYSLQLEKKLNDKKGIAESLNNVGSVHYYLGALDSAVYYFEKSAEMERNVGNFAGVSASYNNIAQVFLENKKVKKSKIYIDSAYHIAKKYNVNEDTENALLNYVDYYELQNENKKALNYLKKFHHYKDSISKKSNLKLLQEVETKYQTEKKEKEIALQKEELLEKEIAIKNRTLHAIFLASALLILGIIFFGIYKKNQYKRKQLQKEINLKDALATIKTQNRLQEQRLRISRDLHDNIGSQLTFIISSIDNLKYISKDVNDTLKDKLIGISTFTSETIHELRDTIWAMNKSEISVEDLHARILSFVEKAKIATQNMLFEVNYNIDKNATFSSLEGMNIFRVIQEAINNAIKYAEASKVEIILDKKENQFIASVIDNGVGFDIKNVDLGNGLSNMEKRMSEIKGKVAITSQTNKGTNVSFSVLIKNTSNDV</sequence>
<dbReference type="Gene3D" id="1.25.40.10">
    <property type="entry name" value="Tetratricopeptide repeat domain"/>
    <property type="match status" value="2"/>
</dbReference>
<dbReference type="SMART" id="SM00387">
    <property type="entry name" value="HATPase_c"/>
    <property type="match status" value="1"/>
</dbReference>
<keyword evidence="9" id="KW-0802">TPR repeat</keyword>
<keyword evidence="15" id="KW-1185">Reference proteome</keyword>
<evidence type="ECO:0000256" key="2">
    <source>
        <dbReference type="ARBA" id="ARBA00012438"/>
    </source>
</evidence>
<dbReference type="AlphaFoldDB" id="A0A7G9L7S4"/>
<evidence type="ECO:0000313" key="15">
    <source>
        <dbReference type="Proteomes" id="UP000515808"/>
    </source>
</evidence>
<feature type="domain" description="Histidine kinase" evidence="13">
    <location>
        <begin position="437"/>
        <end position="629"/>
    </location>
</feature>
<keyword evidence="4" id="KW-0808">Transferase</keyword>
<gene>
    <name evidence="14" type="ORF">H9W90_10740</name>
</gene>
<evidence type="ECO:0000313" key="14">
    <source>
        <dbReference type="EMBL" id="QNM84673.1"/>
    </source>
</evidence>
<dbReference type="Pfam" id="PF13424">
    <property type="entry name" value="TPR_12"/>
    <property type="match status" value="3"/>
</dbReference>
<evidence type="ECO:0000256" key="3">
    <source>
        <dbReference type="ARBA" id="ARBA00022553"/>
    </source>
</evidence>
<feature type="chain" id="PRO_5028837394" description="histidine kinase" evidence="12">
    <location>
        <begin position="23"/>
        <end position="634"/>
    </location>
</feature>
<proteinExistence type="predicted"/>
<dbReference type="InterPro" id="IPR019734">
    <property type="entry name" value="TPR_rpt"/>
</dbReference>
<dbReference type="Gene3D" id="3.30.565.10">
    <property type="entry name" value="Histidine kinase-like ATPase, C-terminal domain"/>
    <property type="match status" value="1"/>
</dbReference>
<feature type="transmembrane region" description="Helical" evidence="11">
    <location>
        <begin position="378"/>
        <end position="398"/>
    </location>
</feature>
<feature type="repeat" description="TPR" evidence="9">
    <location>
        <begin position="221"/>
        <end position="254"/>
    </location>
</feature>
<evidence type="ECO:0000256" key="9">
    <source>
        <dbReference type="PROSITE-ProRule" id="PRU00339"/>
    </source>
</evidence>
<dbReference type="InterPro" id="IPR011712">
    <property type="entry name" value="Sig_transdc_His_kin_sub3_dim/P"/>
</dbReference>
<dbReference type="Proteomes" id="UP000515808">
    <property type="component" value="Chromosome"/>
</dbReference>
<evidence type="ECO:0000256" key="8">
    <source>
        <dbReference type="ARBA" id="ARBA00023012"/>
    </source>
</evidence>
<accession>A0A7G9L7S4</accession>
<feature type="coiled-coil region" evidence="10">
    <location>
        <begin position="343"/>
        <end position="370"/>
    </location>
</feature>
<dbReference type="SUPFAM" id="SSF48452">
    <property type="entry name" value="TPR-like"/>
    <property type="match status" value="2"/>
</dbReference>
<dbReference type="PANTHER" id="PTHR24421">
    <property type="entry name" value="NITRATE/NITRITE SENSOR PROTEIN NARX-RELATED"/>
    <property type="match status" value="1"/>
</dbReference>
<dbReference type="InterPro" id="IPR005467">
    <property type="entry name" value="His_kinase_dom"/>
</dbReference>
<dbReference type="InterPro" id="IPR011990">
    <property type="entry name" value="TPR-like_helical_dom_sf"/>
</dbReference>
<dbReference type="SUPFAM" id="SSF55874">
    <property type="entry name" value="ATPase domain of HSP90 chaperone/DNA topoisomerase II/histidine kinase"/>
    <property type="match status" value="1"/>
</dbReference>
<dbReference type="PANTHER" id="PTHR24421:SF10">
    <property type="entry name" value="NITRATE_NITRITE SENSOR PROTEIN NARQ"/>
    <property type="match status" value="1"/>
</dbReference>
<protein>
    <recommendedName>
        <fullName evidence="2">histidine kinase</fullName>
        <ecNumber evidence="2">2.7.13.3</ecNumber>
    </recommendedName>
</protein>
<dbReference type="InterPro" id="IPR003594">
    <property type="entry name" value="HATPase_dom"/>
</dbReference>
<evidence type="ECO:0000256" key="4">
    <source>
        <dbReference type="ARBA" id="ARBA00022679"/>
    </source>
</evidence>
<dbReference type="CDD" id="cd16917">
    <property type="entry name" value="HATPase_UhpB-NarQ-NarX-like"/>
    <property type="match status" value="1"/>
</dbReference>
<dbReference type="PROSITE" id="PS50109">
    <property type="entry name" value="HIS_KIN"/>
    <property type="match status" value="1"/>
</dbReference>
<keyword evidence="11" id="KW-1133">Transmembrane helix</keyword>
<dbReference type="InterPro" id="IPR050482">
    <property type="entry name" value="Sensor_HK_TwoCompSys"/>
</dbReference>
<keyword evidence="11" id="KW-0472">Membrane</keyword>
<dbReference type="EC" id="2.7.13.3" evidence="2"/>
<keyword evidence="7" id="KW-0067">ATP-binding</keyword>
<comment type="catalytic activity">
    <reaction evidence="1">
        <text>ATP + protein L-histidine = ADP + protein N-phospho-L-histidine.</text>
        <dbReference type="EC" id="2.7.13.3"/>
    </reaction>
</comment>
<dbReference type="Pfam" id="PF07730">
    <property type="entry name" value="HisKA_3"/>
    <property type="match status" value="1"/>
</dbReference>
<keyword evidence="5" id="KW-0547">Nucleotide-binding</keyword>
<reference evidence="14 15" key="1">
    <citation type="submission" date="2020-08" db="EMBL/GenBank/DDBJ databases">
        <title>Polaribacter sp. L12M9 isolated from gut of the Korean scallop.</title>
        <authorList>
            <person name="Jeong Y.S."/>
        </authorList>
    </citation>
    <scope>NUCLEOTIDE SEQUENCE [LARGE SCALE GENOMIC DNA]</scope>
    <source>
        <strain evidence="14 15">L12M9</strain>
    </source>
</reference>
<evidence type="ECO:0000256" key="7">
    <source>
        <dbReference type="ARBA" id="ARBA00022840"/>
    </source>
</evidence>
<dbReference type="GO" id="GO:0005524">
    <property type="term" value="F:ATP binding"/>
    <property type="evidence" value="ECO:0007669"/>
    <property type="project" value="UniProtKB-KW"/>
</dbReference>
<evidence type="ECO:0000256" key="5">
    <source>
        <dbReference type="ARBA" id="ARBA00022741"/>
    </source>
</evidence>
<dbReference type="PROSITE" id="PS50005">
    <property type="entry name" value="TPR"/>
    <property type="match status" value="2"/>
</dbReference>